<reference evidence="6 7" key="1">
    <citation type="submission" date="2016-11" db="EMBL/GenBank/DDBJ databases">
        <authorList>
            <person name="Jaros S."/>
            <person name="Januszkiewicz K."/>
            <person name="Wedrychowicz H."/>
        </authorList>
    </citation>
    <scope>NUCLEOTIDE SEQUENCE [LARGE SCALE GENOMIC DNA]</scope>
    <source>
        <strain evidence="6 7">DSM 10502</strain>
    </source>
</reference>
<dbReference type="SUPFAM" id="SSF46785">
    <property type="entry name" value="Winged helix' DNA-binding domain"/>
    <property type="match status" value="1"/>
</dbReference>
<dbReference type="CDD" id="cd00092">
    <property type="entry name" value="HTH_CRP"/>
    <property type="match status" value="1"/>
</dbReference>
<dbReference type="Gene3D" id="1.10.10.10">
    <property type="entry name" value="Winged helix-like DNA-binding domain superfamily/Winged helix DNA-binding domain"/>
    <property type="match status" value="1"/>
</dbReference>
<dbReference type="GO" id="GO:0003700">
    <property type="term" value="F:DNA-binding transcription factor activity"/>
    <property type="evidence" value="ECO:0007669"/>
    <property type="project" value="TreeGrafter"/>
</dbReference>
<evidence type="ECO:0000259" key="5">
    <source>
        <dbReference type="PROSITE" id="PS51063"/>
    </source>
</evidence>
<evidence type="ECO:0000256" key="1">
    <source>
        <dbReference type="ARBA" id="ARBA00023015"/>
    </source>
</evidence>
<evidence type="ECO:0000259" key="4">
    <source>
        <dbReference type="PROSITE" id="PS50042"/>
    </source>
</evidence>
<dbReference type="PANTHER" id="PTHR24567">
    <property type="entry name" value="CRP FAMILY TRANSCRIPTIONAL REGULATORY PROTEIN"/>
    <property type="match status" value="1"/>
</dbReference>
<dbReference type="Pfam" id="PF00027">
    <property type="entry name" value="cNMP_binding"/>
    <property type="match status" value="1"/>
</dbReference>
<dbReference type="InterPro" id="IPR050397">
    <property type="entry name" value="Env_Response_Regulators"/>
</dbReference>
<dbReference type="Proteomes" id="UP000184404">
    <property type="component" value="Unassembled WGS sequence"/>
</dbReference>
<evidence type="ECO:0000256" key="2">
    <source>
        <dbReference type="ARBA" id="ARBA00023125"/>
    </source>
</evidence>
<dbReference type="InterPro" id="IPR036390">
    <property type="entry name" value="WH_DNA-bd_sf"/>
</dbReference>
<dbReference type="Pfam" id="PF13545">
    <property type="entry name" value="HTH_Crp_2"/>
    <property type="match status" value="1"/>
</dbReference>
<protein>
    <submittedName>
        <fullName evidence="6">CRP/FNR family transcriptional regulator, anaerobic regulatory protein</fullName>
    </submittedName>
</protein>
<evidence type="ECO:0000313" key="7">
    <source>
        <dbReference type="Proteomes" id="UP000184404"/>
    </source>
</evidence>
<feature type="domain" description="Cyclic nucleotide-binding" evidence="4">
    <location>
        <begin position="15"/>
        <end position="137"/>
    </location>
</feature>
<dbReference type="PROSITE" id="PS51063">
    <property type="entry name" value="HTH_CRP_2"/>
    <property type="match status" value="1"/>
</dbReference>
<dbReference type="CDD" id="cd00038">
    <property type="entry name" value="CAP_ED"/>
    <property type="match status" value="1"/>
</dbReference>
<dbReference type="GO" id="GO:0005829">
    <property type="term" value="C:cytosol"/>
    <property type="evidence" value="ECO:0007669"/>
    <property type="project" value="TreeGrafter"/>
</dbReference>
<sequence>MEKKATDLYIQKFSFWEHLSDEERKFLNDHTHPVKFAKGEMVQSGSDRCAGVMLVKKGRLRTYTLSSDGREVTLYRIEECDVGVMSASCALQSVTFHVLIEAEEDTEVLLTESDAFRRLANENVYVRCFGYEKASERLSEMLWKLQQVLFLSADQRLALFLSGESEKTGKEELHLTHEQIAKYMGSAREVVSRLLKYFSQEGIVEVRRGAIRIKDKNRLHQMAEG</sequence>
<dbReference type="RefSeq" id="WP_072935450.1">
    <property type="nucleotide sequence ID" value="NZ_FQUG01000005.1"/>
</dbReference>
<dbReference type="Gene3D" id="2.60.120.10">
    <property type="entry name" value="Jelly Rolls"/>
    <property type="match status" value="1"/>
</dbReference>
<dbReference type="EMBL" id="FQUG01000005">
    <property type="protein sequence ID" value="SHE89203.1"/>
    <property type="molecule type" value="Genomic_DNA"/>
</dbReference>
<dbReference type="STRING" id="1123243.SAMN02745190_01370"/>
<organism evidence="6 7">
    <name type="scientific">Schwartzia succinivorans DSM 10502</name>
    <dbReference type="NCBI Taxonomy" id="1123243"/>
    <lineage>
        <taxon>Bacteria</taxon>
        <taxon>Bacillati</taxon>
        <taxon>Bacillota</taxon>
        <taxon>Negativicutes</taxon>
        <taxon>Selenomonadales</taxon>
        <taxon>Selenomonadaceae</taxon>
        <taxon>Schwartzia</taxon>
    </lineage>
</organism>
<proteinExistence type="predicted"/>
<dbReference type="OrthoDB" id="9776746at2"/>
<dbReference type="InterPro" id="IPR000595">
    <property type="entry name" value="cNMP-bd_dom"/>
</dbReference>
<dbReference type="SMART" id="SM00419">
    <property type="entry name" value="HTH_CRP"/>
    <property type="match status" value="1"/>
</dbReference>
<accession>A0A1M4X737</accession>
<dbReference type="InterPro" id="IPR018490">
    <property type="entry name" value="cNMP-bd_dom_sf"/>
</dbReference>
<dbReference type="SUPFAM" id="SSF51206">
    <property type="entry name" value="cAMP-binding domain-like"/>
    <property type="match status" value="1"/>
</dbReference>
<dbReference type="PROSITE" id="PS50042">
    <property type="entry name" value="CNMP_BINDING_3"/>
    <property type="match status" value="1"/>
</dbReference>
<feature type="domain" description="HTH crp-type" evidence="5">
    <location>
        <begin position="151"/>
        <end position="217"/>
    </location>
</feature>
<dbReference type="PRINTS" id="PR00034">
    <property type="entry name" value="HTHCRP"/>
</dbReference>
<evidence type="ECO:0000313" key="6">
    <source>
        <dbReference type="EMBL" id="SHE89203.1"/>
    </source>
</evidence>
<keyword evidence="3" id="KW-0804">Transcription</keyword>
<dbReference type="InterPro" id="IPR012318">
    <property type="entry name" value="HTH_CRP"/>
</dbReference>
<dbReference type="GO" id="GO:0003677">
    <property type="term" value="F:DNA binding"/>
    <property type="evidence" value="ECO:0007669"/>
    <property type="project" value="UniProtKB-KW"/>
</dbReference>
<keyword evidence="2" id="KW-0238">DNA-binding</keyword>
<keyword evidence="1" id="KW-0805">Transcription regulation</keyword>
<dbReference type="InterPro" id="IPR014710">
    <property type="entry name" value="RmlC-like_jellyroll"/>
</dbReference>
<evidence type="ECO:0000256" key="3">
    <source>
        <dbReference type="ARBA" id="ARBA00023163"/>
    </source>
</evidence>
<keyword evidence="7" id="KW-1185">Reference proteome</keyword>
<dbReference type="PANTHER" id="PTHR24567:SF26">
    <property type="entry name" value="REGULATORY PROTEIN YEIL"/>
    <property type="match status" value="1"/>
</dbReference>
<gene>
    <name evidence="6" type="ORF">SAMN02745190_01370</name>
</gene>
<name>A0A1M4X737_9FIRM</name>
<dbReference type="AlphaFoldDB" id="A0A1M4X737"/>
<dbReference type="InterPro" id="IPR036388">
    <property type="entry name" value="WH-like_DNA-bd_sf"/>
</dbReference>